<dbReference type="InterPro" id="IPR017855">
    <property type="entry name" value="SMAD-like_dom_sf"/>
</dbReference>
<dbReference type="SUPFAM" id="SSF49879">
    <property type="entry name" value="SMAD/FHA domain"/>
    <property type="match status" value="1"/>
</dbReference>
<dbReference type="Pfam" id="PF10401">
    <property type="entry name" value="IRF-3"/>
    <property type="match status" value="1"/>
</dbReference>
<dbReference type="InterPro" id="IPR008984">
    <property type="entry name" value="SMAD_FHA_dom_sf"/>
</dbReference>
<accession>A0A553PW39</accession>
<dbReference type="GO" id="GO:0002376">
    <property type="term" value="P:immune system process"/>
    <property type="evidence" value="ECO:0007669"/>
    <property type="project" value="TreeGrafter"/>
</dbReference>
<comment type="caution">
    <text evidence="2">The sequence shown here is derived from an EMBL/GenBank/DDBJ whole genome shotgun (WGS) entry which is preliminary data.</text>
</comment>
<evidence type="ECO:0000313" key="3">
    <source>
        <dbReference type="Proteomes" id="UP000316079"/>
    </source>
</evidence>
<proteinExistence type="predicted"/>
<dbReference type="Proteomes" id="UP000316079">
    <property type="component" value="Unassembled WGS sequence"/>
</dbReference>
<evidence type="ECO:0000313" key="2">
    <source>
        <dbReference type="EMBL" id="TRY81903.1"/>
    </source>
</evidence>
<evidence type="ECO:0000259" key="1">
    <source>
        <dbReference type="SMART" id="SM01243"/>
    </source>
</evidence>
<reference evidence="2 3" key="1">
    <citation type="journal article" date="2019" name="Sci. Data">
        <title>Hybrid genome assembly and annotation of Danionella translucida.</title>
        <authorList>
            <person name="Kadobianskyi M."/>
            <person name="Schulze L."/>
            <person name="Schuelke M."/>
            <person name="Judkewitz B."/>
        </authorList>
    </citation>
    <scope>NUCLEOTIDE SEQUENCE [LARGE SCALE GENOMIC DNA]</scope>
    <source>
        <strain evidence="2 3">Bolton</strain>
    </source>
</reference>
<dbReference type="Gene3D" id="2.60.200.10">
    <property type="match status" value="1"/>
</dbReference>
<dbReference type="InterPro" id="IPR019471">
    <property type="entry name" value="Interferon_reg_factor-3"/>
</dbReference>
<name>A0A553PW39_9TELE</name>
<gene>
    <name evidence="2" type="ORF">DNTS_016432</name>
</gene>
<feature type="domain" description="Interferon regulatory factor-3" evidence="1">
    <location>
        <begin position="225"/>
        <end position="398"/>
    </location>
</feature>
<dbReference type="PANTHER" id="PTHR11949:SF1">
    <property type="entry name" value="INTERFERON REGULATORY FACTOR 3"/>
    <property type="match status" value="1"/>
</dbReference>
<dbReference type="EMBL" id="SRMA01026585">
    <property type="protein sequence ID" value="TRY81903.1"/>
    <property type="molecule type" value="Genomic_DNA"/>
</dbReference>
<dbReference type="GO" id="GO:0005634">
    <property type="term" value="C:nucleus"/>
    <property type="evidence" value="ECO:0007669"/>
    <property type="project" value="TreeGrafter"/>
</dbReference>
<dbReference type="PANTHER" id="PTHR11949">
    <property type="entry name" value="INTERFERON REGULATORY FACTOR"/>
    <property type="match status" value="1"/>
</dbReference>
<dbReference type="STRING" id="623744.A0A553PW39"/>
<dbReference type="SMART" id="SM01243">
    <property type="entry name" value="IRF-3"/>
    <property type="match status" value="1"/>
</dbReference>
<organism evidence="2 3">
    <name type="scientific">Danionella cerebrum</name>
    <dbReference type="NCBI Taxonomy" id="2873325"/>
    <lineage>
        <taxon>Eukaryota</taxon>
        <taxon>Metazoa</taxon>
        <taxon>Chordata</taxon>
        <taxon>Craniata</taxon>
        <taxon>Vertebrata</taxon>
        <taxon>Euteleostomi</taxon>
        <taxon>Actinopterygii</taxon>
        <taxon>Neopterygii</taxon>
        <taxon>Teleostei</taxon>
        <taxon>Ostariophysi</taxon>
        <taxon>Cypriniformes</taxon>
        <taxon>Danionidae</taxon>
        <taxon>Danioninae</taxon>
        <taxon>Danionella</taxon>
    </lineage>
</organism>
<dbReference type="AlphaFoldDB" id="A0A553PW39"/>
<dbReference type="GO" id="GO:0000978">
    <property type="term" value="F:RNA polymerase II cis-regulatory region sequence-specific DNA binding"/>
    <property type="evidence" value="ECO:0007669"/>
    <property type="project" value="TreeGrafter"/>
</dbReference>
<sequence>MISDNKNDPANPHKIYQFPCDQHSAASGLEGSQETDCSSDLYLDDNQLYVVWDLENLYLGLDDHGPQPESRALPVSQVPQIIYHTEDQGAKISQTEPATVGSAASPEHQRWIVNGAEAGAVDGQQDSLCRQMSENGYVWDLENLYLGLDDHGPQPESRALPVSQVPQIIYHTEDQGAQISQTEPATVGSAASPEHQRWIVNGAEAGAVDGQQDSLCRQMSENGYETHFLVKAYYRGRMVLEQLVDSVDGFRVVYNTNADESGLRVVRLPPPEGISDQVQVQLTNNILDNLGGLEVRKVGMEIMAHRWGFSKFYWSLNKHERGTTPRELAKNTPQTVFHFKRFIEGLVKFLDKPGESPDYTLYFFLGEKWPDPRMKSWERKLIMIEVVLTSLEPLKMLAEAATGTSSLSVELQISLEQMMELC</sequence>
<protein>
    <recommendedName>
        <fullName evidence="1">Interferon regulatory factor-3 domain-containing protein</fullName>
    </recommendedName>
</protein>
<dbReference type="OrthoDB" id="8691508at2759"/>
<dbReference type="GO" id="GO:0000981">
    <property type="term" value="F:DNA-binding transcription factor activity, RNA polymerase II-specific"/>
    <property type="evidence" value="ECO:0007669"/>
    <property type="project" value="TreeGrafter"/>
</dbReference>
<keyword evidence="3" id="KW-1185">Reference proteome</keyword>